<accession>A0A110AZS0</accession>
<dbReference type="GO" id="GO:0018786">
    <property type="term" value="F:haloalkane dehalogenase activity"/>
    <property type="evidence" value="ECO:0007669"/>
    <property type="project" value="UniProtKB-EC"/>
</dbReference>
<dbReference type="Gene3D" id="3.40.50.1820">
    <property type="entry name" value="alpha/beta hydrolase"/>
    <property type="match status" value="1"/>
</dbReference>
<dbReference type="EMBL" id="AP017313">
    <property type="protein sequence ID" value="BAU51933.1"/>
    <property type="molecule type" value="Genomic_DNA"/>
</dbReference>
<dbReference type="InterPro" id="IPR051340">
    <property type="entry name" value="Haloalkane_dehalogenase"/>
</dbReference>
<dbReference type="PANTHER" id="PTHR42977:SF1">
    <property type="entry name" value="BLR6576 PROTEIN"/>
    <property type="match status" value="1"/>
</dbReference>
<dbReference type="InterPro" id="IPR029058">
    <property type="entry name" value="AB_hydrolase_fold"/>
</dbReference>
<dbReference type="OrthoDB" id="9799612at2"/>
<gene>
    <name evidence="1" type="primary">dhaA_2</name>
    <name evidence="1" type="ORF">MgSA37_00082</name>
</gene>
<organism evidence="1 2">
    <name type="scientific">Mucilaginibacter gotjawali</name>
    <dbReference type="NCBI Taxonomy" id="1550579"/>
    <lineage>
        <taxon>Bacteria</taxon>
        <taxon>Pseudomonadati</taxon>
        <taxon>Bacteroidota</taxon>
        <taxon>Sphingobacteriia</taxon>
        <taxon>Sphingobacteriales</taxon>
        <taxon>Sphingobacteriaceae</taxon>
        <taxon>Mucilaginibacter</taxon>
    </lineage>
</organism>
<name>A0A110AZS0_9SPHI</name>
<dbReference type="EC" id="3.8.1.5" evidence="1"/>
<dbReference type="AlphaFoldDB" id="A0A110AZS0"/>
<protein>
    <submittedName>
        <fullName evidence="1">Haloalkane dehalogenase</fullName>
        <ecNumber evidence="1">3.8.1.5</ecNumber>
    </submittedName>
</protein>
<dbReference type="PRINTS" id="PR00111">
    <property type="entry name" value="ABHYDROLASE"/>
</dbReference>
<reference evidence="1 2" key="1">
    <citation type="submission" date="2015-12" db="EMBL/GenBank/DDBJ databases">
        <title>Genome sequence of Mucilaginibacter gotjawali.</title>
        <authorList>
            <person name="Lee J.S."/>
            <person name="Lee K.C."/>
            <person name="Kim K.K."/>
            <person name="Lee B.W."/>
        </authorList>
    </citation>
    <scope>NUCLEOTIDE SEQUENCE [LARGE SCALE GENOMIC DNA]</scope>
    <source>
        <strain evidence="1 2">SA3-7</strain>
    </source>
</reference>
<proteinExistence type="predicted"/>
<dbReference type="InterPro" id="IPR000073">
    <property type="entry name" value="AB_hydrolase_1"/>
</dbReference>
<dbReference type="SUPFAM" id="SSF53474">
    <property type="entry name" value="alpha/beta-Hydrolases"/>
    <property type="match status" value="1"/>
</dbReference>
<dbReference type="RefSeq" id="WP_096349309.1">
    <property type="nucleotide sequence ID" value="NZ_AP017313.1"/>
</dbReference>
<evidence type="ECO:0000313" key="1">
    <source>
        <dbReference type="EMBL" id="BAU51933.1"/>
    </source>
</evidence>
<keyword evidence="2" id="KW-1185">Reference proteome</keyword>
<dbReference type="GO" id="GO:0004301">
    <property type="term" value="F:epoxide hydrolase activity"/>
    <property type="evidence" value="ECO:0007669"/>
    <property type="project" value="TreeGrafter"/>
</dbReference>
<dbReference type="Proteomes" id="UP000218263">
    <property type="component" value="Chromosome"/>
</dbReference>
<dbReference type="PANTHER" id="PTHR42977">
    <property type="entry name" value="HYDROLASE-RELATED"/>
    <property type="match status" value="1"/>
</dbReference>
<sequence>MKKATIYYKNEIVDGVNIFYREAGNKENPTILLLNGFPSSSISFRDLINDLADDYHLVAPDYPAFGNSGVPSREEYEYTFHNLSVTIEKFIGQIGLKQFSLYAFDYGGPVGFRIAARRPELIQSLIIQNANAYMEGIGPAFGLAMPFLQDRNAETEQPIRGLMTLDGIRIFYFDGAEDPEKISLDGPMIDLYYLTRPGLVDIHLDLLHNYSTNVAEYANWQNYFRTHLPPTLLTWGKNDQFFPLAAAEAYKTDLPHAELYVYNTSHFALEEYHTEIAENIREFLTRNDIR</sequence>
<keyword evidence="1" id="KW-0378">Hydrolase</keyword>
<evidence type="ECO:0000313" key="2">
    <source>
        <dbReference type="Proteomes" id="UP000218263"/>
    </source>
</evidence>
<dbReference type="KEGG" id="mgot:MgSA37_00082"/>
<dbReference type="Pfam" id="PF00561">
    <property type="entry name" value="Abhydrolase_1"/>
    <property type="match status" value="1"/>
</dbReference>